<dbReference type="InterPro" id="IPR001841">
    <property type="entry name" value="Znf_RING"/>
</dbReference>
<evidence type="ECO:0000256" key="8">
    <source>
        <dbReference type="ARBA" id="ARBA00022833"/>
    </source>
</evidence>
<evidence type="ECO:0000256" key="5">
    <source>
        <dbReference type="ARBA" id="ARBA00022737"/>
    </source>
</evidence>
<dbReference type="SMART" id="SM00647">
    <property type="entry name" value="IBR"/>
    <property type="match status" value="2"/>
</dbReference>
<dbReference type="Gene3D" id="1.20.120.1750">
    <property type="match status" value="1"/>
</dbReference>
<dbReference type="InterPro" id="IPR002867">
    <property type="entry name" value="IBR_dom"/>
</dbReference>
<organism evidence="13 14">
    <name type="scientific">Parascedosporium putredinis</name>
    <dbReference type="NCBI Taxonomy" id="1442378"/>
    <lineage>
        <taxon>Eukaryota</taxon>
        <taxon>Fungi</taxon>
        <taxon>Dikarya</taxon>
        <taxon>Ascomycota</taxon>
        <taxon>Pezizomycotina</taxon>
        <taxon>Sordariomycetes</taxon>
        <taxon>Hypocreomycetidae</taxon>
        <taxon>Microascales</taxon>
        <taxon>Microascaceae</taxon>
        <taxon>Parascedosporium</taxon>
    </lineage>
</organism>
<dbReference type="GO" id="GO:0008270">
    <property type="term" value="F:zinc ion binding"/>
    <property type="evidence" value="ECO:0007669"/>
    <property type="project" value="UniProtKB-KW"/>
</dbReference>
<dbReference type="EC" id="2.3.2.31" evidence="2"/>
<reference evidence="13" key="1">
    <citation type="submission" date="2022-11" db="EMBL/GenBank/DDBJ databases">
        <authorList>
            <person name="Scott C."/>
            <person name="Bruce N."/>
        </authorList>
    </citation>
    <scope>NUCLEOTIDE SEQUENCE</scope>
</reference>
<name>A0A9P1GW94_9PEZI</name>
<dbReference type="OrthoDB" id="1431934at2759"/>
<evidence type="ECO:0000256" key="10">
    <source>
        <dbReference type="SAM" id="MobiDB-lite"/>
    </source>
</evidence>
<dbReference type="GO" id="GO:0016567">
    <property type="term" value="P:protein ubiquitination"/>
    <property type="evidence" value="ECO:0007669"/>
    <property type="project" value="InterPro"/>
</dbReference>
<keyword evidence="3" id="KW-0808">Transferase</keyword>
<feature type="compositionally biased region" description="Acidic residues" evidence="10">
    <location>
        <begin position="97"/>
        <end position="108"/>
    </location>
</feature>
<keyword evidence="6 9" id="KW-0863">Zinc-finger</keyword>
<keyword evidence="4" id="KW-0479">Metal-binding</keyword>
<evidence type="ECO:0000259" key="12">
    <source>
        <dbReference type="PROSITE" id="PS51873"/>
    </source>
</evidence>
<dbReference type="SUPFAM" id="SSF57850">
    <property type="entry name" value="RING/U-box"/>
    <property type="match status" value="2"/>
</dbReference>
<gene>
    <name evidence="13" type="ORF">PPNO1_LOCUS1640</name>
</gene>
<evidence type="ECO:0000313" key="13">
    <source>
        <dbReference type="EMBL" id="CAI4211867.1"/>
    </source>
</evidence>
<feature type="region of interest" description="Disordered" evidence="10">
    <location>
        <begin position="587"/>
        <end position="644"/>
    </location>
</feature>
<keyword evidence="8" id="KW-0862">Zinc</keyword>
<dbReference type="EMBL" id="CALLCH030000003">
    <property type="protein sequence ID" value="CAI4211867.1"/>
    <property type="molecule type" value="Genomic_DNA"/>
</dbReference>
<keyword evidence="7" id="KW-0833">Ubl conjugation pathway</keyword>
<protein>
    <recommendedName>
        <fullName evidence="2">RBR-type E3 ubiquitin transferase</fullName>
        <ecNumber evidence="2">2.3.2.31</ecNumber>
    </recommendedName>
</protein>
<evidence type="ECO:0000256" key="7">
    <source>
        <dbReference type="ARBA" id="ARBA00022786"/>
    </source>
</evidence>
<dbReference type="InterPro" id="IPR031127">
    <property type="entry name" value="E3_UB_ligase_RBR"/>
</dbReference>
<evidence type="ECO:0000256" key="3">
    <source>
        <dbReference type="ARBA" id="ARBA00022679"/>
    </source>
</evidence>
<feature type="region of interest" description="Disordered" evidence="10">
    <location>
        <begin position="150"/>
        <end position="173"/>
    </location>
</feature>
<keyword evidence="5" id="KW-0677">Repeat</keyword>
<dbReference type="PANTHER" id="PTHR11685">
    <property type="entry name" value="RBR FAMILY RING FINGER AND IBR DOMAIN-CONTAINING"/>
    <property type="match status" value="1"/>
</dbReference>
<feature type="compositionally biased region" description="Polar residues" evidence="10">
    <location>
        <begin position="151"/>
        <end position="163"/>
    </location>
</feature>
<feature type="compositionally biased region" description="Low complexity" evidence="10">
    <location>
        <begin position="593"/>
        <end position="607"/>
    </location>
</feature>
<dbReference type="AlphaFoldDB" id="A0A9P1GW94"/>
<feature type="region of interest" description="Disordered" evidence="10">
    <location>
        <begin position="1"/>
        <end position="56"/>
    </location>
</feature>
<dbReference type="CDD" id="cd20335">
    <property type="entry name" value="BRcat_RBR"/>
    <property type="match status" value="1"/>
</dbReference>
<proteinExistence type="predicted"/>
<evidence type="ECO:0000256" key="1">
    <source>
        <dbReference type="ARBA" id="ARBA00001798"/>
    </source>
</evidence>
<dbReference type="PROSITE" id="PS50089">
    <property type="entry name" value="ZF_RING_2"/>
    <property type="match status" value="1"/>
</dbReference>
<dbReference type="InterPro" id="IPR044066">
    <property type="entry name" value="TRIAD_supradom"/>
</dbReference>
<evidence type="ECO:0000256" key="2">
    <source>
        <dbReference type="ARBA" id="ARBA00012251"/>
    </source>
</evidence>
<evidence type="ECO:0000256" key="4">
    <source>
        <dbReference type="ARBA" id="ARBA00022723"/>
    </source>
</evidence>
<evidence type="ECO:0000313" key="14">
    <source>
        <dbReference type="Proteomes" id="UP000838763"/>
    </source>
</evidence>
<dbReference type="Pfam" id="PF01485">
    <property type="entry name" value="IBR"/>
    <property type="match status" value="1"/>
</dbReference>
<keyword evidence="14" id="KW-1185">Reference proteome</keyword>
<sequence>MAVEIDEAKPPLEAPHSGDPPDQTPDLASPATTAPPASPPPPEPTPTTNVRSRRVKVKIEDIDDELPSLEAYLRLGARTSKVEQAIRLFLQDPRNAEDDEDSASESGDDGPMITAADTVMLYKNGETLCDEHLVTPPSKIHYRVYYAGETPATSPRGSTSEAPTNGPAEKVSSKMGLADPNVVAVSTCGGMRPGPLEGGHWELKRVQSWLCRDIAIEIVPEDQYVVVRGCSKQYLYHPPPHTPVSKDGTTVGAIKTWLRDTLLPGVHKTCGSRNRVDPDDITMKDLYLELEDDASPCTEPLDFNDVKAHATKSVFERYDMLLAKKLLNKVQNFYWCLAKSCNSGQVHLPSGRSDSSSCPKTLFQCHACGGRQCTLHGVKWHEGRTCREHDATNPSKSKQDKASEVTIKEISKECPKCKRNIIKSVGCNHMTCHCGHQWCYHCREAWEYDEERSLVCKHKPNCPEHHSNPFFYEDLMLNDPAPEEAAQQQHPAALPVAFPRRPSPRGTPPMPTARALPRADPDNEQPFRHRALTTRFHEAPAAAFSRMTSHTLLPRFRGAAREIPHQHRAPTAEGRRHRLQCRGARTPQELARAGTEAGAAGTGAAEGDAPRERQSHVPDNVARRPQVFAPRFPTRQMMSRPWDD</sequence>
<dbReference type="PROSITE" id="PS51873">
    <property type="entry name" value="TRIAD"/>
    <property type="match status" value="1"/>
</dbReference>
<evidence type="ECO:0000259" key="11">
    <source>
        <dbReference type="PROSITE" id="PS50089"/>
    </source>
</evidence>
<dbReference type="GO" id="GO:0061630">
    <property type="term" value="F:ubiquitin protein ligase activity"/>
    <property type="evidence" value="ECO:0007669"/>
    <property type="project" value="UniProtKB-EC"/>
</dbReference>
<comment type="catalytic activity">
    <reaction evidence="1">
        <text>[E2 ubiquitin-conjugating enzyme]-S-ubiquitinyl-L-cysteine + [acceptor protein]-L-lysine = [E2 ubiquitin-conjugating enzyme]-L-cysteine + [acceptor protein]-N(6)-ubiquitinyl-L-lysine.</text>
        <dbReference type="EC" id="2.3.2.31"/>
    </reaction>
</comment>
<evidence type="ECO:0000256" key="6">
    <source>
        <dbReference type="ARBA" id="ARBA00022771"/>
    </source>
</evidence>
<dbReference type="CDD" id="cd20336">
    <property type="entry name" value="Rcat_RBR"/>
    <property type="match status" value="1"/>
</dbReference>
<feature type="compositionally biased region" description="Basic and acidic residues" evidence="10">
    <location>
        <begin position="1"/>
        <end position="10"/>
    </location>
</feature>
<feature type="region of interest" description="Disordered" evidence="10">
    <location>
        <begin position="499"/>
        <end position="524"/>
    </location>
</feature>
<feature type="domain" description="RING-type" evidence="12">
    <location>
        <begin position="204"/>
        <end position="462"/>
    </location>
</feature>
<accession>A0A9P1GW94</accession>
<comment type="caution">
    <text evidence="13">The sequence shown here is derived from an EMBL/GenBank/DDBJ whole genome shotgun (WGS) entry which is preliminary data.</text>
</comment>
<feature type="compositionally biased region" description="Pro residues" evidence="10">
    <location>
        <begin position="36"/>
        <end position="45"/>
    </location>
</feature>
<feature type="domain" description="RING-type" evidence="11">
    <location>
        <begin position="414"/>
        <end position="466"/>
    </location>
</feature>
<dbReference type="Pfam" id="PF26200">
    <property type="entry name" value="Rcat_RNF216"/>
    <property type="match status" value="1"/>
</dbReference>
<dbReference type="Proteomes" id="UP000838763">
    <property type="component" value="Unassembled WGS sequence"/>
</dbReference>
<feature type="region of interest" description="Disordered" evidence="10">
    <location>
        <begin position="91"/>
        <end position="112"/>
    </location>
</feature>
<evidence type="ECO:0000256" key="9">
    <source>
        <dbReference type="PROSITE-ProRule" id="PRU00175"/>
    </source>
</evidence>